<dbReference type="SUPFAM" id="SSF89796">
    <property type="entry name" value="CoA-transferase family III (CaiB/BaiF)"/>
    <property type="match status" value="2"/>
</dbReference>
<dbReference type="Pfam" id="PF02515">
    <property type="entry name" value="CoA_transf_3"/>
    <property type="match status" value="1"/>
</dbReference>
<protein>
    <submittedName>
        <fullName evidence="1">Acyl-CoA transferase</fullName>
    </submittedName>
</protein>
<evidence type="ECO:0000313" key="1">
    <source>
        <dbReference type="EMBL" id="PLR30750.1"/>
    </source>
</evidence>
<dbReference type="RefSeq" id="WP_101826564.1">
    <property type="nucleotide sequence ID" value="NZ_PJZH01000028.1"/>
</dbReference>
<proteinExistence type="predicted"/>
<dbReference type="EMBL" id="PJZH01000028">
    <property type="protein sequence ID" value="PLR30750.1"/>
    <property type="molecule type" value="Genomic_DNA"/>
</dbReference>
<dbReference type="OrthoDB" id="9058532at2"/>
<dbReference type="GO" id="GO:0016740">
    <property type="term" value="F:transferase activity"/>
    <property type="evidence" value="ECO:0007669"/>
    <property type="project" value="UniProtKB-KW"/>
</dbReference>
<gene>
    <name evidence="1" type="ORF">CYR32_18185</name>
</gene>
<sequence>MPESLTHTFTEAIWQQLAPQVPAAPLHLSGSGRYPSLFPVSELAQAVYGAVGRALSALLAERHGTLAPVYVDRRLASLWFGTTLQPHGWALPAAWDALAGDYPTADGWIRLHTNAPHHRRVVEQLLGPAADRAALAPRVALWRKEELETAIVAAGGCAAGMLTEAEWQQHPQGREVAQAPLFLWQTQGAEAVRPQWALAPARPLQGIRVLDLTRIIAGPAATRTLAGFGAEVLRLDPPDWEEPSMAPEITAGKRCARLDLHDPQDRATFEQLLAGADVLVHGYRAGALEKLGYGEAQRQALSPGLVDVSLNAYGWHGPWRERRGFDSLVQMSCGIAAAGMAALRAGAPRPLPVQALDHATGGLMAAAVLQGLAERLRQGRGCSVRLSLARTALLLTTHRDPAWLTGEALPPAARHDGGASLELTAWGVGTRLRAPLALDGTAMLWRTPAGPLGQHPARWPAR</sequence>
<dbReference type="Proteomes" id="UP000234503">
    <property type="component" value="Unassembled WGS sequence"/>
</dbReference>
<dbReference type="InterPro" id="IPR003673">
    <property type="entry name" value="CoA-Trfase_fam_III"/>
</dbReference>
<dbReference type="PANTHER" id="PTHR48229:SF1">
    <property type="entry name" value="ALPHA METHYLACYL-COA RACEMASE-RELATED"/>
    <property type="match status" value="1"/>
</dbReference>
<keyword evidence="2" id="KW-1185">Reference proteome</keyword>
<organism evidence="1 2">
    <name type="scientific">Chimaeribacter coloradensis</name>
    <dbReference type="NCBI Taxonomy" id="2060068"/>
    <lineage>
        <taxon>Bacteria</taxon>
        <taxon>Pseudomonadati</taxon>
        <taxon>Pseudomonadota</taxon>
        <taxon>Gammaproteobacteria</taxon>
        <taxon>Enterobacterales</taxon>
        <taxon>Yersiniaceae</taxon>
        <taxon>Chimaeribacter</taxon>
    </lineage>
</organism>
<dbReference type="AlphaFoldDB" id="A0A2N5DV12"/>
<dbReference type="InterPro" id="IPR052985">
    <property type="entry name" value="CoA-trans_III_biosynth/detox"/>
</dbReference>
<accession>A0A2N5DV12</accession>
<evidence type="ECO:0000313" key="2">
    <source>
        <dbReference type="Proteomes" id="UP000234503"/>
    </source>
</evidence>
<comment type="caution">
    <text evidence="1">The sequence shown here is derived from an EMBL/GenBank/DDBJ whole genome shotgun (WGS) entry which is preliminary data.</text>
</comment>
<dbReference type="PANTHER" id="PTHR48229">
    <property type="entry name" value="CAIB/BAIF FAMILY ENZYME (AFU_ORTHOLOGUE AFUA_1G05360)-RELATED"/>
    <property type="match status" value="1"/>
</dbReference>
<name>A0A2N5DV12_9GAMM</name>
<dbReference type="Gene3D" id="3.40.50.10540">
    <property type="entry name" value="Crotonobetainyl-coa:carnitine coa-transferase, domain 1"/>
    <property type="match status" value="1"/>
</dbReference>
<dbReference type="InterPro" id="IPR023606">
    <property type="entry name" value="CoA-Trfase_III_dom_1_sf"/>
</dbReference>
<reference evidence="1 2" key="1">
    <citation type="submission" date="2017-12" db="EMBL/GenBank/DDBJ databases">
        <title>Characterization of six clinical isolates of Enterochimera gen. nov., a novel genus of the Yersiniaciae family and the three species Enterochimera arupensis sp. nov., Enterochimera coloradensis sp. nov, and Enterochimera californica sp. nov.</title>
        <authorList>
            <person name="Rossi A."/>
            <person name="Fisher M."/>
        </authorList>
    </citation>
    <scope>NUCLEOTIDE SEQUENCE [LARGE SCALE GENOMIC DNA]</scope>
    <source>
        <strain evidence="2">2016-Iso4</strain>
    </source>
</reference>
<keyword evidence="1" id="KW-0808">Transferase</keyword>